<evidence type="ECO:0000259" key="5">
    <source>
        <dbReference type="PROSITE" id="PS50977"/>
    </source>
</evidence>
<dbReference type="PANTHER" id="PTHR30055">
    <property type="entry name" value="HTH-TYPE TRANSCRIPTIONAL REGULATOR RUTR"/>
    <property type="match status" value="1"/>
</dbReference>
<evidence type="ECO:0000256" key="4">
    <source>
        <dbReference type="PROSITE-ProRule" id="PRU00335"/>
    </source>
</evidence>
<name>A0ABT9V9F6_9BACL</name>
<dbReference type="SUPFAM" id="SSF46689">
    <property type="entry name" value="Homeodomain-like"/>
    <property type="match status" value="1"/>
</dbReference>
<dbReference type="PRINTS" id="PR00455">
    <property type="entry name" value="HTHTETR"/>
</dbReference>
<dbReference type="Pfam" id="PF00440">
    <property type="entry name" value="TetR_N"/>
    <property type="match status" value="1"/>
</dbReference>
<dbReference type="EMBL" id="JAUSTU010000031">
    <property type="protein sequence ID" value="MDQ0157586.1"/>
    <property type="molecule type" value="Genomic_DNA"/>
</dbReference>
<gene>
    <name evidence="6" type="ORF">J2S07_003931</name>
</gene>
<dbReference type="InterPro" id="IPR009057">
    <property type="entry name" value="Homeodomain-like_sf"/>
</dbReference>
<dbReference type="InterPro" id="IPR050109">
    <property type="entry name" value="HTH-type_TetR-like_transc_reg"/>
</dbReference>
<dbReference type="Proteomes" id="UP001231362">
    <property type="component" value="Unassembled WGS sequence"/>
</dbReference>
<keyword evidence="2 4" id="KW-0238">DNA-binding</keyword>
<dbReference type="Gene3D" id="1.10.10.60">
    <property type="entry name" value="Homeodomain-like"/>
    <property type="match status" value="1"/>
</dbReference>
<organism evidence="6 7">
    <name type="scientific">Anoxybacillus andreesenii</name>
    <dbReference type="NCBI Taxonomy" id="1325932"/>
    <lineage>
        <taxon>Bacteria</taxon>
        <taxon>Bacillati</taxon>
        <taxon>Bacillota</taxon>
        <taxon>Bacilli</taxon>
        <taxon>Bacillales</taxon>
        <taxon>Anoxybacillaceae</taxon>
        <taxon>Anoxybacillus</taxon>
    </lineage>
</organism>
<keyword evidence="3" id="KW-0804">Transcription</keyword>
<reference evidence="6 7" key="1">
    <citation type="submission" date="2023-07" db="EMBL/GenBank/DDBJ databases">
        <title>Genomic Encyclopedia of Type Strains, Phase IV (KMG-IV): sequencing the most valuable type-strain genomes for metagenomic binning, comparative biology and taxonomic classification.</title>
        <authorList>
            <person name="Goeker M."/>
        </authorList>
    </citation>
    <scope>NUCLEOTIDE SEQUENCE [LARGE SCALE GENOMIC DNA]</scope>
    <source>
        <strain evidence="6 7">DSM 23948</strain>
    </source>
</reference>
<feature type="DNA-binding region" description="H-T-H motif" evidence="4">
    <location>
        <begin position="28"/>
        <end position="47"/>
    </location>
</feature>
<proteinExistence type="predicted"/>
<dbReference type="RefSeq" id="WP_307152038.1">
    <property type="nucleotide sequence ID" value="NZ_JAUSTU010000031.1"/>
</dbReference>
<keyword evidence="1" id="KW-0805">Transcription regulation</keyword>
<evidence type="ECO:0000313" key="6">
    <source>
        <dbReference type="EMBL" id="MDQ0157586.1"/>
    </source>
</evidence>
<dbReference type="InterPro" id="IPR001647">
    <property type="entry name" value="HTH_TetR"/>
</dbReference>
<comment type="caution">
    <text evidence="6">The sequence shown here is derived from an EMBL/GenBank/DDBJ whole genome shotgun (WGS) entry which is preliminary data.</text>
</comment>
<evidence type="ECO:0000256" key="1">
    <source>
        <dbReference type="ARBA" id="ARBA00023015"/>
    </source>
</evidence>
<feature type="domain" description="HTH tetR-type" evidence="5">
    <location>
        <begin position="5"/>
        <end position="65"/>
    </location>
</feature>
<keyword evidence="7" id="KW-1185">Reference proteome</keyword>
<evidence type="ECO:0000256" key="3">
    <source>
        <dbReference type="ARBA" id="ARBA00023163"/>
    </source>
</evidence>
<accession>A0ABT9V9F6</accession>
<dbReference type="PANTHER" id="PTHR30055:SF234">
    <property type="entry name" value="HTH-TYPE TRANSCRIPTIONAL REGULATOR BETI"/>
    <property type="match status" value="1"/>
</dbReference>
<protein>
    <submittedName>
        <fullName evidence="6">AcrR family transcriptional regulator</fullName>
    </submittedName>
</protein>
<dbReference type="PROSITE" id="PS50977">
    <property type="entry name" value="HTH_TETR_2"/>
    <property type="match status" value="1"/>
</dbReference>
<dbReference type="Gene3D" id="1.10.357.10">
    <property type="entry name" value="Tetracycline Repressor, domain 2"/>
    <property type="match status" value="1"/>
</dbReference>
<sequence>MVRKAERRRSMISAARKLFAEYGFENTTMQNIADEAKVGVATLFRYFPRKEDLIIEVVKEAIEQQVPRFEEITQSNKTGIEKMEDVLTAYIDFISEEYRETTKLLEAFELYITFVPVEKSMLEEIEKAYGEISSIVAEIVKEGKEDGSIQLSISDEFVWNTIFSMFGTAVKKYTLYTFLPDTILPVPSKEELMMVKKFMISFLKNSTQ</sequence>
<evidence type="ECO:0000256" key="2">
    <source>
        <dbReference type="ARBA" id="ARBA00023125"/>
    </source>
</evidence>
<evidence type="ECO:0000313" key="7">
    <source>
        <dbReference type="Proteomes" id="UP001231362"/>
    </source>
</evidence>